<keyword evidence="2" id="KW-1185">Reference proteome</keyword>
<accession>A0AAV1EXU0</accession>
<sequence>MSELVNCRVICGCISGLFSGLFVVSQEIITFVIQRELSFDELVSVSDAGTTPAANYTLWYIDSYDKLKPYAIAINGCIEGFRLCTAISSHFPSSKTVIPYKSTWFFLQKRCISCTCPDTYDNVMLKRQRI</sequence>
<dbReference type="EMBL" id="OY660866">
    <property type="protein sequence ID" value="CAJ1053661.1"/>
    <property type="molecule type" value="Genomic_DNA"/>
</dbReference>
<reference evidence="1" key="1">
    <citation type="submission" date="2023-08" db="EMBL/GenBank/DDBJ databases">
        <authorList>
            <person name="Alioto T."/>
            <person name="Alioto T."/>
            <person name="Gomez Garrido J."/>
        </authorList>
    </citation>
    <scope>NUCLEOTIDE SEQUENCE</scope>
</reference>
<organism evidence="1 2">
    <name type="scientific">Xyrichtys novacula</name>
    <name type="common">Pearly razorfish</name>
    <name type="synonym">Hemipteronotus novacula</name>
    <dbReference type="NCBI Taxonomy" id="13765"/>
    <lineage>
        <taxon>Eukaryota</taxon>
        <taxon>Metazoa</taxon>
        <taxon>Chordata</taxon>
        <taxon>Craniata</taxon>
        <taxon>Vertebrata</taxon>
        <taxon>Euteleostomi</taxon>
        <taxon>Actinopterygii</taxon>
        <taxon>Neopterygii</taxon>
        <taxon>Teleostei</taxon>
        <taxon>Neoteleostei</taxon>
        <taxon>Acanthomorphata</taxon>
        <taxon>Eupercaria</taxon>
        <taxon>Labriformes</taxon>
        <taxon>Labridae</taxon>
        <taxon>Xyrichtys</taxon>
    </lineage>
</organism>
<gene>
    <name evidence="1" type="ORF">XNOV1_A009269</name>
</gene>
<proteinExistence type="predicted"/>
<dbReference type="AlphaFoldDB" id="A0AAV1EXU0"/>
<name>A0AAV1EXU0_XYRNO</name>
<evidence type="ECO:0000313" key="1">
    <source>
        <dbReference type="EMBL" id="CAJ1053661.1"/>
    </source>
</evidence>
<protein>
    <submittedName>
        <fullName evidence="1">Uncharacterized protein</fullName>
    </submittedName>
</protein>
<dbReference type="Proteomes" id="UP001178508">
    <property type="component" value="Chromosome 3"/>
</dbReference>
<evidence type="ECO:0000313" key="2">
    <source>
        <dbReference type="Proteomes" id="UP001178508"/>
    </source>
</evidence>